<evidence type="ECO:0000313" key="5">
    <source>
        <dbReference type="Proteomes" id="UP000645828"/>
    </source>
</evidence>
<feature type="transmembrane region" description="Helical" evidence="2">
    <location>
        <begin position="101"/>
        <end position="124"/>
    </location>
</feature>
<dbReference type="InterPro" id="IPR032426">
    <property type="entry name" value="UBA2_C"/>
</dbReference>
<keyword evidence="2" id="KW-1133">Transmembrane helix</keyword>
<organism evidence="4 5">
    <name type="scientific">Nyctereutes procyonoides</name>
    <name type="common">Raccoon dog</name>
    <name type="synonym">Canis procyonoides</name>
    <dbReference type="NCBI Taxonomy" id="34880"/>
    <lineage>
        <taxon>Eukaryota</taxon>
        <taxon>Metazoa</taxon>
        <taxon>Chordata</taxon>
        <taxon>Craniata</taxon>
        <taxon>Vertebrata</taxon>
        <taxon>Euteleostomi</taxon>
        <taxon>Mammalia</taxon>
        <taxon>Eutheria</taxon>
        <taxon>Laurasiatheria</taxon>
        <taxon>Carnivora</taxon>
        <taxon>Caniformia</taxon>
        <taxon>Canidae</taxon>
        <taxon>Nyctereutes</taxon>
    </lineage>
</organism>
<proteinExistence type="predicted"/>
<evidence type="ECO:0000313" key="4">
    <source>
        <dbReference type="EMBL" id="CAD7668906.1"/>
    </source>
</evidence>
<feature type="transmembrane region" description="Helical" evidence="2">
    <location>
        <begin position="130"/>
        <end position="148"/>
    </location>
</feature>
<evidence type="ECO:0000259" key="3">
    <source>
        <dbReference type="Pfam" id="PF16195"/>
    </source>
</evidence>
<keyword evidence="2" id="KW-0812">Transmembrane</keyword>
<dbReference type="SUPFAM" id="SSF69572">
    <property type="entry name" value="Activating enzymes of the ubiquitin-like proteins"/>
    <property type="match status" value="1"/>
</dbReference>
<sequence>MSPSLKPCSIRSVAHFLHWVLCGWVDLATLVFLSPFVLKLQLLLPLTWFLLHSYDFATSLLSLIKSCSGLICRFLSSFTLSKGNGVNMSDSNNSSFYQEKLVGFCFYQLLFLPPLKLIIYVKVIFNAPEYNIVIIVLFSAARAFFLGLEPMAKSPINTMCLPKSVIKMESYFHKGDGGKGCHEQPTGGDSSSHWQRRNYTPNPPLHDSSYLMPTYDWNTEQSRCRVWKVSPDRADLKASNEYGDIKHISTKEWAMIDDIQYLLTMDKLWWKRKPPVLLDWAEVRNQEETDESDQQNELQLGLQDQQVLEMTCLQWVTSAADLMLLIFSMNMKSRFGRKLMAENIIPAIATTNGVIAGLRVLEGLKTLLEKKKLPVPWHWILTIPIVRHVPTSQSDWLNIHKMTVLPLQDKIAEANNHNKLSEFGTGNGSLLQADDFLQNYTLLINILHSPKQTEDDAKSISNGSDDGAQPSTSTSREHDNAHKVTRGKWIRENISAKRPCAQQTEELDNVTALD</sequence>
<comment type="caution">
    <text evidence="4">The sequence shown here is derived from an EMBL/GenBank/DDBJ whole genome shotgun (WGS) entry which is preliminary data.</text>
</comment>
<dbReference type="GO" id="GO:0008641">
    <property type="term" value="F:ubiquitin-like modifier activating enzyme activity"/>
    <property type="evidence" value="ECO:0007669"/>
    <property type="project" value="InterPro"/>
</dbReference>
<keyword evidence="2" id="KW-0472">Membrane</keyword>
<evidence type="ECO:0000256" key="2">
    <source>
        <dbReference type="SAM" id="Phobius"/>
    </source>
</evidence>
<feature type="region of interest" description="Disordered" evidence="1">
    <location>
        <begin position="454"/>
        <end position="489"/>
    </location>
</feature>
<protein>
    <submittedName>
        <fullName evidence="4">(raccoon dog) hypothetical protein</fullName>
    </submittedName>
</protein>
<name>A0A811XZV8_NYCPR</name>
<gene>
    <name evidence="4" type="ORF">NYPRO_LOCUS1700</name>
</gene>
<dbReference type="AlphaFoldDB" id="A0A811XZV8"/>
<dbReference type="Proteomes" id="UP000645828">
    <property type="component" value="Unassembled WGS sequence"/>
</dbReference>
<feature type="transmembrane region" description="Helical" evidence="2">
    <location>
        <begin position="12"/>
        <end position="36"/>
    </location>
</feature>
<dbReference type="Gene3D" id="3.10.290.20">
    <property type="entry name" value="Ubiquitin-like 2 activating enzyme e1b. Chain: B, domain 3"/>
    <property type="match status" value="1"/>
</dbReference>
<dbReference type="Gene3D" id="1.10.10.2660">
    <property type="entry name" value="Ubiquitin-activating enzyme E1, SCCH domain"/>
    <property type="match status" value="1"/>
</dbReference>
<evidence type="ECO:0000256" key="1">
    <source>
        <dbReference type="SAM" id="MobiDB-lite"/>
    </source>
</evidence>
<dbReference type="Gene3D" id="3.40.50.720">
    <property type="entry name" value="NAD(P)-binding Rossmann-like Domain"/>
    <property type="match status" value="1"/>
</dbReference>
<feature type="compositionally biased region" description="Polar residues" evidence="1">
    <location>
        <begin position="187"/>
        <end position="198"/>
    </location>
</feature>
<dbReference type="EMBL" id="CAJHUB010000650">
    <property type="protein sequence ID" value="CAD7668906.1"/>
    <property type="molecule type" value="Genomic_DNA"/>
</dbReference>
<accession>A0A811XZV8</accession>
<feature type="domain" description="SUMO-activating enzyme subunit 2 C-terminal" evidence="3">
    <location>
        <begin position="449"/>
        <end position="482"/>
    </location>
</feature>
<feature type="compositionally biased region" description="Polar residues" evidence="1">
    <location>
        <begin position="459"/>
        <end position="474"/>
    </location>
</feature>
<keyword evidence="5" id="KW-1185">Reference proteome</keyword>
<feature type="region of interest" description="Disordered" evidence="1">
    <location>
        <begin position="177"/>
        <end position="198"/>
    </location>
</feature>
<reference evidence="4" key="1">
    <citation type="submission" date="2020-12" db="EMBL/GenBank/DDBJ databases">
        <authorList>
            <consortium name="Molecular Ecology Group"/>
        </authorList>
    </citation>
    <scope>NUCLEOTIDE SEQUENCE</scope>
    <source>
        <strain evidence="4">TBG_1078</strain>
    </source>
</reference>
<dbReference type="InterPro" id="IPR035985">
    <property type="entry name" value="Ubiquitin-activating_enz"/>
</dbReference>
<dbReference type="InterPro" id="IPR042063">
    <property type="entry name" value="Ubi_acti_E1_SCCH"/>
</dbReference>
<dbReference type="Pfam" id="PF16195">
    <property type="entry name" value="UBA2_C"/>
    <property type="match status" value="1"/>
</dbReference>
<feature type="region of interest" description="Disordered" evidence="1">
    <location>
        <begin position="495"/>
        <end position="514"/>
    </location>
</feature>